<comment type="caution">
    <text evidence="2">The sequence shown here is derived from an EMBL/GenBank/DDBJ whole genome shotgun (WGS) entry which is preliminary data.</text>
</comment>
<organism evidence="2 4">
    <name type="scientific">Cryomyces minteri</name>
    <dbReference type="NCBI Taxonomy" id="331657"/>
    <lineage>
        <taxon>Eukaryota</taxon>
        <taxon>Fungi</taxon>
        <taxon>Dikarya</taxon>
        <taxon>Ascomycota</taxon>
        <taxon>Pezizomycotina</taxon>
        <taxon>Dothideomycetes</taxon>
        <taxon>Dothideomycetes incertae sedis</taxon>
        <taxon>Cryomyces</taxon>
    </lineage>
</organism>
<feature type="region of interest" description="Disordered" evidence="1">
    <location>
        <begin position="1"/>
        <end position="60"/>
    </location>
</feature>
<accession>A0A4U0WWB9</accession>
<dbReference type="EMBL" id="NAJN01000913">
    <property type="protein sequence ID" value="TKA67407.1"/>
    <property type="molecule type" value="Genomic_DNA"/>
</dbReference>
<dbReference type="Proteomes" id="UP000308768">
    <property type="component" value="Unassembled WGS sequence"/>
</dbReference>
<gene>
    <name evidence="3" type="ORF">B0A49_09700</name>
    <name evidence="2" type="ORF">B0A49_09804</name>
</gene>
<name>A0A4U0WWB9_9PEZI</name>
<protein>
    <submittedName>
        <fullName evidence="2">Uncharacterized protein</fullName>
    </submittedName>
</protein>
<feature type="compositionally biased region" description="Basic residues" evidence="1">
    <location>
        <begin position="49"/>
        <end position="60"/>
    </location>
</feature>
<keyword evidence="4" id="KW-1185">Reference proteome</keyword>
<feature type="compositionally biased region" description="Basic and acidic residues" evidence="1">
    <location>
        <begin position="9"/>
        <end position="25"/>
    </location>
</feature>
<feature type="non-terminal residue" evidence="2">
    <location>
        <position position="1"/>
    </location>
</feature>
<sequence length="60" mass="6566">AAFQVLRDGSARTKEIAEIDSREHGPASAFQTPQANKAAADSPAEPPFRRRGKGRRMPYV</sequence>
<evidence type="ECO:0000256" key="1">
    <source>
        <dbReference type="SAM" id="MobiDB-lite"/>
    </source>
</evidence>
<dbReference type="AlphaFoldDB" id="A0A4U0WWB9"/>
<reference evidence="2 4" key="1">
    <citation type="submission" date="2017-03" db="EMBL/GenBank/DDBJ databases">
        <title>Genomes of endolithic fungi from Antarctica.</title>
        <authorList>
            <person name="Coleine C."/>
            <person name="Masonjones S."/>
            <person name="Stajich J.E."/>
        </authorList>
    </citation>
    <scope>NUCLEOTIDE SEQUENCE [LARGE SCALE GENOMIC DNA]</scope>
    <source>
        <strain evidence="2 4">CCFEE 5187</strain>
    </source>
</reference>
<evidence type="ECO:0000313" key="3">
    <source>
        <dbReference type="EMBL" id="TKA67641.1"/>
    </source>
</evidence>
<dbReference type="EMBL" id="NAJN01000891">
    <property type="protein sequence ID" value="TKA67641.1"/>
    <property type="molecule type" value="Genomic_DNA"/>
</dbReference>
<proteinExistence type="predicted"/>
<evidence type="ECO:0000313" key="2">
    <source>
        <dbReference type="EMBL" id="TKA67407.1"/>
    </source>
</evidence>
<evidence type="ECO:0000313" key="4">
    <source>
        <dbReference type="Proteomes" id="UP000308768"/>
    </source>
</evidence>